<feature type="compositionally biased region" description="Low complexity" evidence="1">
    <location>
        <begin position="198"/>
        <end position="216"/>
    </location>
</feature>
<dbReference type="PANTHER" id="PTHR38588">
    <property type="entry name" value="BLL0334 PROTEIN"/>
    <property type="match status" value="1"/>
</dbReference>
<organism evidence="3 4">
    <name type="scientific">Actinocorallia herbida</name>
    <dbReference type="NCBI Taxonomy" id="58109"/>
    <lineage>
        <taxon>Bacteria</taxon>
        <taxon>Bacillati</taxon>
        <taxon>Actinomycetota</taxon>
        <taxon>Actinomycetes</taxon>
        <taxon>Streptosporangiales</taxon>
        <taxon>Thermomonosporaceae</taxon>
        <taxon>Actinocorallia</taxon>
    </lineage>
</organism>
<evidence type="ECO:0000256" key="1">
    <source>
        <dbReference type="SAM" id="MobiDB-lite"/>
    </source>
</evidence>
<dbReference type="PANTHER" id="PTHR38588:SF1">
    <property type="entry name" value="BLL0334 PROTEIN"/>
    <property type="match status" value="1"/>
</dbReference>
<accession>A0A3N1D9H5</accession>
<evidence type="ECO:0000313" key="3">
    <source>
        <dbReference type="EMBL" id="ROO90185.1"/>
    </source>
</evidence>
<keyword evidence="2" id="KW-0472">Membrane</keyword>
<proteinExistence type="predicted"/>
<dbReference type="RefSeq" id="WP_123669173.1">
    <property type="nucleotide sequence ID" value="NZ_RJKE01000001.1"/>
</dbReference>
<reference evidence="3 4" key="1">
    <citation type="submission" date="2018-11" db="EMBL/GenBank/DDBJ databases">
        <title>Sequencing the genomes of 1000 actinobacteria strains.</title>
        <authorList>
            <person name="Klenk H.-P."/>
        </authorList>
    </citation>
    <scope>NUCLEOTIDE SEQUENCE [LARGE SCALE GENOMIC DNA]</scope>
    <source>
        <strain evidence="3 4">DSM 44254</strain>
    </source>
</reference>
<feature type="compositionally biased region" description="Acidic residues" evidence="1">
    <location>
        <begin position="173"/>
        <end position="187"/>
    </location>
</feature>
<dbReference type="EMBL" id="RJKE01000001">
    <property type="protein sequence ID" value="ROO90185.1"/>
    <property type="molecule type" value="Genomic_DNA"/>
</dbReference>
<dbReference type="InterPro" id="IPR010419">
    <property type="entry name" value="CO_DH_gsu"/>
</dbReference>
<keyword evidence="4" id="KW-1185">Reference proteome</keyword>
<feature type="transmembrane region" description="Helical" evidence="2">
    <location>
        <begin position="258"/>
        <end position="276"/>
    </location>
</feature>
<dbReference type="Gene3D" id="3.30.530.20">
    <property type="match status" value="1"/>
</dbReference>
<protein>
    <submittedName>
        <fullName evidence="3">Carbon monoxide dehydrogenase subunit G</fullName>
    </submittedName>
</protein>
<dbReference type="OrthoDB" id="9808623at2"/>
<comment type="caution">
    <text evidence="3">The sequence shown here is derived from an EMBL/GenBank/DDBJ whole genome shotgun (WGS) entry which is preliminary data.</text>
</comment>
<dbReference type="Pfam" id="PF06240">
    <property type="entry name" value="COXG"/>
    <property type="match status" value="1"/>
</dbReference>
<name>A0A3N1D9H5_9ACTN</name>
<dbReference type="Proteomes" id="UP000272400">
    <property type="component" value="Unassembled WGS sequence"/>
</dbReference>
<sequence>MEFATEFALTADAETAWRALLDVPRMAPLMPGVVLDDTADAEHRGRVKIKFGATTITFKGTVRTAVVDDLTRTAILEATAREARGPGTAEATFQATVLPAPTGSRVLLNTRATLTGRAATIPAPLLTETCAKLLTRFAAALSTALTDAPTPLDPEPLDAPEAPDEPTTPVSESPDEPTDVPEPEVPDAPEPTRKAPDEPSASEPEPIPAAPEDLGPPAAPAAEDDGGKDPEPVEALFAEGIGALGAGPEERGTVLRRVLPVLAVVLAVVVVVRAVVRRRGN</sequence>
<evidence type="ECO:0000313" key="4">
    <source>
        <dbReference type="Proteomes" id="UP000272400"/>
    </source>
</evidence>
<gene>
    <name evidence="3" type="ORF">EDD29_7903</name>
</gene>
<keyword evidence="2" id="KW-0812">Transmembrane</keyword>
<keyword evidence="2" id="KW-1133">Transmembrane helix</keyword>
<feature type="compositionally biased region" description="Acidic residues" evidence="1">
    <location>
        <begin position="155"/>
        <end position="164"/>
    </location>
</feature>
<evidence type="ECO:0000256" key="2">
    <source>
        <dbReference type="SAM" id="Phobius"/>
    </source>
</evidence>
<dbReference type="InterPro" id="IPR023393">
    <property type="entry name" value="START-like_dom_sf"/>
</dbReference>
<feature type="region of interest" description="Disordered" evidence="1">
    <location>
        <begin position="146"/>
        <end position="232"/>
    </location>
</feature>
<dbReference type="SUPFAM" id="SSF55961">
    <property type="entry name" value="Bet v1-like"/>
    <property type="match status" value="1"/>
</dbReference>
<dbReference type="AlphaFoldDB" id="A0A3N1D9H5"/>